<evidence type="ECO:0000313" key="11">
    <source>
        <dbReference type="Proteomes" id="UP001056436"/>
    </source>
</evidence>
<feature type="binding site" evidence="7">
    <location>
        <begin position="83"/>
        <end position="84"/>
    </location>
    <ligand>
        <name>ATP</name>
        <dbReference type="ChEBI" id="CHEBI:30616"/>
    </ligand>
</feature>
<dbReference type="Gene3D" id="1.10.510.10">
    <property type="entry name" value="Transferase(Phosphotransferase) domain 1"/>
    <property type="match status" value="1"/>
</dbReference>
<dbReference type="GO" id="GO:0005524">
    <property type="term" value="F:ATP binding"/>
    <property type="evidence" value="ECO:0007669"/>
    <property type="project" value="UniProtKB-KW"/>
</dbReference>
<evidence type="ECO:0000313" key="10">
    <source>
        <dbReference type="EMBL" id="KAI3528251.1"/>
    </source>
</evidence>
<feature type="binding site" evidence="7">
    <location>
        <position position="97"/>
    </location>
    <ligand>
        <name>ATP</name>
        <dbReference type="ChEBI" id="CHEBI:30616"/>
    </ligand>
</feature>
<dbReference type="SUPFAM" id="SSF56112">
    <property type="entry name" value="Protein kinase-like (PK-like)"/>
    <property type="match status" value="1"/>
</dbReference>
<evidence type="ECO:0000256" key="2">
    <source>
        <dbReference type="ARBA" id="ARBA00022679"/>
    </source>
</evidence>
<keyword evidence="1" id="KW-0723">Serine/threonine-protein kinase</keyword>
<dbReference type="PROSITE" id="PS00108">
    <property type="entry name" value="PROTEIN_KINASE_ST"/>
    <property type="match status" value="1"/>
</dbReference>
<gene>
    <name evidence="10" type="ORF">CABS02_15171</name>
</gene>
<keyword evidence="3 7" id="KW-0547">Nucleotide-binding</keyword>
<protein>
    <submittedName>
        <fullName evidence="10">Serine threonine-protein kinase eg2</fullName>
    </submittedName>
</protein>
<dbReference type="InterPro" id="IPR008271">
    <property type="entry name" value="Ser/Thr_kinase_AS"/>
</dbReference>
<accession>A0A9Q0AWU8</accession>
<dbReference type="Proteomes" id="UP001056436">
    <property type="component" value="Unassembled WGS sequence"/>
</dbReference>
<dbReference type="PANTHER" id="PTHR24350">
    <property type="entry name" value="SERINE/THREONINE-PROTEIN KINASE IAL-RELATED"/>
    <property type="match status" value="1"/>
</dbReference>
<dbReference type="PROSITE" id="PS50011">
    <property type="entry name" value="PROTEIN_KINASE_DOM"/>
    <property type="match status" value="1"/>
</dbReference>
<dbReference type="InterPro" id="IPR030616">
    <property type="entry name" value="Aur-like"/>
</dbReference>
<keyword evidence="2" id="KW-0808">Transferase</keyword>
<evidence type="ECO:0000256" key="4">
    <source>
        <dbReference type="ARBA" id="ARBA00022777"/>
    </source>
</evidence>
<keyword evidence="4 10" id="KW-0418">Kinase</keyword>
<dbReference type="Pfam" id="PF00069">
    <property type="entry name" value="Pkinase"/>
    <property type="match status" value="1"/>
</dbReference>
<evidence type="ECO:0000256" key="5">
    <source>
        <dbReference type="ARBA" id="ARBA00022840"/>
    </source>
</evidence>
<dbReference type="GO" id="GO:0004674">
    <property type="term" value="F:protein serine/threonine kinase activity"/>
    <property type="evidence" value="ECO:0007669"/>
    <property type="project" value="UniProtKB-KW"/>
</dbReference>
<organism evidence="10 11">
    <name type="scientific">Colletotrichum abscissum</name>
    <dbReference type="NCBI Taxonomy" id="1671311"/>
    <lineage>
        <taxon>Eukaryota</taxon>
        <taxon>Fungi</taxon>
        <taxon>Dikarya</taxon>
        <taxon>Ascomycota</taxon>
        <taxon>Pezizomycotina</taxon>
        <taxon>Sordariomycetes</taxon>
        <taxon>Hypocreomycetidae</taxon>
        <taxon>Glomerellales</taxon>
        <taxon>Glomerellaceae</taxon>
        <taxon>Colletotrichum</taxon>
        <taxon>Colletotrichum acutatum species complex</taxon>
    </lineage>
</organism>
<dbReference type="AlphaFoldDB" id="A0A9Q0AWU8"/>
<evidence type="ECO:0000256" key="3">
    <source>
        <dbReference type="ARBA" id="ARBA00022741"/>
    </source>
</evidence>
<reference evidence="10" key="1">
    <citation type="submission" date="2019-01" db="EMBL/GenBank/DDBJ databases">
        <title>Colletotrichum abscissum LGMF1257.</title>
        <authorList>
            <person name="Baroncelli R."/>
        </authorList>
    </citation>
    <scope>NUCLEOTIDE SEQUENCE</scope>
    <source>
        <strain evidence="10">Ca142</strain>
    </source>
</reference>
<evidence type="ECO:0000256" key="1">
    <source>
        <dbReference type="ARBA" id="ARBA00022527"/>
    </source>
</evidence>
<keyword evidence="11" id="KW-1185">Reference proteome</keyword>
<keyword evidence="5 7" id="KW-0067">ATP-binding</keyword>
<dbReference type="InterPro" id="IPR000719">
    <property type="entry name" value="Prot_kinase_dom"/>
</dbReference>
<evidence type="ECO:0000256" key="8">
    <source>
        <dbReference type="PIRSR" id="PIRSR630616-3"/>
    </source>
</evidence>
<proteinExistence type="predicted"/>
<dbReference type="EMBL" id="SDAQ01000266">
    <property type="protein sequence ID" value="KAI3528251.1"/>
    <property type="molecule type" value="Genomic_DNA"/>
</dbReference>
<evidence type="ECO:0000259" key="9">
    <source>
        <dbReference type="PROSITE" id="PS50011"/>
    </source>
</evidence>
<comment type="caution">
    <text evidence="10">The sequence shown here is derived from an EMBL/GenBank/DDBJ whole genome shotgun (WGS) entry which is preliminary data.</text>
</comment>
<feature type="active site" description="Proton acceptor" evidence="6">
    <location>
        <position position="79"/>
    </location>
</feature>
<name>A0A9Q0AWU8_9PEZI</name>
<dbReference type="SMART" id="SM00220">
    <property type="entry name" value="S_TKc"/>
    <property type="match status" value="1"/>
</dbReference>
<feature type="cross-link" description="Glycyl lysine isopeptide (Lys-Gly) (interchain with G-Cter in SUMO2)" evidence="8">
    <location>
        <position position="81"/>
    </location>
</feature>
<sequence>MFYEVECQRNLRHPSFLRLCGQFHDSRNVYLVLEYNCGGDLYDRVQNNGPFSEDECARYMAQMAFAVDYLHRKRVIHRDIKPENILIGLQGEIKIADFGCSVTGTGRNTICGTAEYLAPEIITVRMNGGHYDGEVDIWSLGILMCELLVGIGKAPRLNIDRIRRVGLVTPCDVHLAIPPFLGPEVRDLMGRLLVIEPTERISLRAIQSHPWILKHCLKKPRQIIGQEQRRHVGNLGRQCSQKPLTLHMRA</sequence>
<feature type="domain" description="Protein kinase" evidence="9">
    <location>
        <begin position="1"/>
        <end position="212"/>
    </location>
</feature>
<dbReference type="InterPro" id="IPR011009">
    <property type="entry name" value="Kinase-like_dom_sf"/>
</dbReference>
<evidence type="ECO:0000256" key="7">
    <source>
        <dbReference type="PIRSR" id="PIRSR630616-2"/>
    </source>
</evidence>
<dbReference type="OrthoDB" id="377346at2759"/>
<evidence type="ECO:0000256" key="6">
    <source>
        <dbReference type="PIRSR" id="PIRSR630616-1"/>
    </source>
</evidence>